<evidence type="ECO:0000313" key="3">
    <source>
        <dbReference type="Proteomes" id="UP000654918"/>
    </source>
</evidence>
<reference evidence="2" key="1">
    <citation type="journal article" date="2020" name="Phytopathology">
        <title>Genome Sequence Resources of Colletotrichum truncatum, C. plurivorum, C. musicola, and C. sojae: Four Species Pathogenic to Soybean (Glycine max).</title>
        <authorList>
            <person name="Rogerio F."/>
            <person name="Boufleur T.R."/>
            <person name="Ciampi-Guillardi M."/>
            <person name="Sukno S.A."/>
            <person name="Thon M.R."/>
            <person name="Massola Junior N.S."/>
            <person name="Baroncelli R."/>
        </authorList>
    </citation>
    <scope>NUCLEOTIDE SEQUENCE</scope>
    <source>
        <strain evidence="2">LFN00145</strain>
    </source>
</reference>
<accession>A0A8H6NF80</accession>
<evidence type="ECO:0000313" key="2">
    <source>
        <dbReference type="EMBL" id="KAF6830643.1"/>
    </source>
</evidence>
<organism evidence="2 3">
    <name type="scientific">Colletotrichum plurivorum</name>
    <dbReference type="NCBI Taxonomy" id="2175906"/>
    <lineage>
        <taxon>Eukaryota</taxon>
        <taxon>Fungi</taxon>
        <taxon>Dikarya</taxon>
        <taxon>Ascomycota</taxon>
        <taxon>Pezizomycotina</taxon>
        <taxon>Sordariomycetes</taxon>
        <taxon>Hypocreomycetidae</taxon>
        <taxon>Glomerellales</taxon>
        <taxon>Glomerellaceae</taxon>
        <taxon>Colletotrichum</taxon>
        <taxon>Colletotrichum orchidearum species complex</taxon>
    </lineage>
</organism>
<gene>
    <name evidence="2" type="ORF">CPLU01_07226</name>
</gene>
<dbReference type="EMBL" id="WIGO01000091">
    <property type="protein sequence ID" value="KAF6830643.1"/>
    <property type="molecule type" value="Genomic_DNA"/>
</dbReference>
<keyword evidence="3" id="KW-1185">Reference proteome</keyword>
<sequence length="155" mass="16883">MVLALVNLRHHLVFFGVRQQVCSTKDLYSYHATVAPVLVTRLALSAEPACLASAGVNGAPSVSFSPLPPPRTCPCVSVNLSDPMSRRYVPPWPKGARYSRLPQRPAGPWITQRMTEPPAELSRRPVESHGSIQVEKEDDDAGDDDFGDAAPRPGR</sequence>
<feature type="region of interest" description="Disordered" evidence="1">
    <location>
        <begin position="92"/>
        <end position="155"/>
    </location>
</feature>
<proteinExistence type="predicted"/>
<dbReference type="Proteomes" id="UP000654918">
    <property type="component" value="Unassembled WGS sequence"/>
</dbReference>
<protein>
    <submittedName>
        <fullName evidence="2">Uncharacterized protein</fullName>
    </submittedName>
</protein>
<dbReference type="AlphaFoldDB" id="A0A8H6NF80"/>
<feature type="compositionally biased region" description="Acidic residues" evidence="1">
    <location>
        <begin position="136"/>
        <end position="147"/>
    </location>
</feature>
<name>A0A8H6NF80_9PEZI</name>
<evidence type="ECO:0000256" key="1">
    <source>
        <dbReference type="SAM" id="MobiDB-lite"/>
    </source>
</evidence>
<comment type="caution">
    <text evidence="2">The sequence shown here is derived from an EMBL/GenBank/DDBJ whole genome shotgun (WGS) entry which is preliminary data.</text>
</comment>